<dbReference type="RefSeq" id="WP_145345212.1">
    <property type="nucleotide sequence ID" value="NZ_CP036261.1"/>
</dbReference>
<proteinExistence type="predicted"/>
<dbReference type="AlphaFoldDB" id="A0A517LZY0"/>
<evidence type="ECO:0000313" key="2">
    <source>
        <dbReference type="EMBL" id="QDS88175.1"/>
    </source>
</evidence>
<name>A0A517LZY0_9BACT</name>
<dbReference type="Proteomes" id="UP000319557">
    <property type="component" value="Chromosome"/>
</dbReference>
<gene>
    <name evidence="2" type="ORF">EC9_23630</name>
</gene>
<dbReference type="EMBL" id="CP036261">
    <property type="protein sequence ID" value="QDS88175.1"/>
    <property type="molecule type" value="Genomic_DNA"/>
</dbReference>
<dbReference type="OrthoDB" id="292350at2"/>
<protein>
    <submittedName>
        <fullName evidence="2">Uncharacterized protein</fullName>
    </submittedName>
</protein>
<accession>A0A517LZY0</accession>
<evidence type="ECO:0000256" key="1">
    <source>
        <dbReference type="SAM" id="MobiDB-lite"/>
    </source>
</evidence>
<organism evidence="2 3">
    <name type="scientific">Rosistilla ulvae</name>
    <dbReference type="NCBI Taxonomy" id="1930277"/>
    <lineage>
        <taxon>Bacteria</taxon>
        <taxon>Pseudomonadati</taxon>
        <taxon>Planctomycetota</taxon>
        <taxon>Planctomycetia</taxon>
        <taxon>Pirellulales</taxon>
        <taxon>Pirellulaceae</taxon>
        <taxon>Rosistilla</taxon>
    </lineage>
</organism>
<feature type="compositionally biased region" description="Low complexity" evidence="1">
    <location>
        <begin position="114"/>
        <end position="125"/>
    </location>
</feature>
<keyword evidence="3" id="KW-1185">Reference proteome</keyword>
<dbReference type="KEGG" id="ruv:EC9_23630"/>
<sequence length="133" mass="14709">MRNLLILGMLLVAAFMAGWFTIDRDGEQTTIKINRDEIRQDARQAIDRGKDYLDRQNVGSQETGQANALLNRVEKAASEFRYIQEGGQYGTPAGYQMQPNGAPAAPGQLQYSYPTAQQPPTTGAPNQFPAARY</sequence>
<reference evidence="2 3" key="1">
    <citation type="submission" date="2019-02" db="EMBL/GenBank/DDBJ databases">
        <title>Deep-cultivation of Planctomycetes and their phenomic and genomic characterization uncovers novel biology.</title>
        <authorList>
            <person name="Wiegand S."/>
            <person name="Jogler M."/>
            <person name="Boedeker C."/>
            <person name="Pinto D."/>
            <person name="Vollmers J."/>
            <person name="Rivas-Marin E."/>
            <person name="Kohn T."/>
            <person name="Peeters S.H."/>
            <person name="Heuer A."/>
            <person name="Rast P."/>
            <person name="Oberbeckmann S."/>
            <person name="Bunk B."/>
            <person name="Jeske O."/>
            <person name="Meyerdierks A."/>
            <person name="Storesund J.E."/>
            <person name="Kallscheuer N."/>
            <person name="Luecker S."/>
            <person name="Lage O.M."/>
            <person name="Pohl T."/>
            <person name="Merkel B.J."/>
            <person name="Hornburger P."/>
            <person name="Mueller R.-W."/>
            <person name="Bruemmer F."/>
            <person name="Labrenz M."/>
            <person name="Spormann A.M."/>
            <person name="Op den Camp H."/>
            <person name="Overmann J."/>
            <person name="Amann R."/>
            <person name="Jetten M.S.M."/>
            <person name="Mascher T."/>
            <person name="Medema M.H."/>
            <person name="Devos D.P."/>
            <person name="Kaster A.-K."/>
            <person name="Ovreas L."/>
            <person name="Rohde M."/>
            <person name="Galperin M.Y."/>
            <person name="Jogler C."/>
        </authorList>
    </citation>
    <scope>NUCLEOTIDE SEQUENCE [LARGE SCALE GENOMIC DNA]</scope>
    <source>
        <strain evidence="2 3">EC9</strain>
    </source>
</reference>
<feature type="region of interest" description="Disordered" evidence="1">
    <location>
        <begin position="91"/>
        <end position="133"/>
    </location>
</feature>
<evidence type="ECO:0000313" key="3">
    <source>
        <dbReference type="Proteomes" id="UP000319557"/>
    </source>
</evidence>